<protein>
    <submittedName>
        <fullName evidence="4">Bactoprenol glucosyl transferase homolog from prophage CPS-53</fullName>
        <ecNumber evidence="4">2.4.1.-</ecNumber>
    </submittedName>
    <submittedName>
        <fullName evidence="3">Glycosyltransferase</fullName>
    </submittedName>
</protein>
<dbReference type="PANTHER" id="PTHR48090">
    <property type="entry name" value="UNDECAPRENYL-PHOSPHATE 4-DEOXY-4-FORMAMIDO-L-ARABINOSE TRANSFERASE-RELATED"/>
    <property type="match status" value="1"/>
</dbReference>
<dbReference type="EMBL" id="UHIV01000004">
    <property type="protein sequence ID" value="SUP59222.1"/>
    <property type="molecule type" value="Genomic_DNA"/>
</dbReference>
<dbReference type="OrthoDB" id="9807778at2"/>
<keyword evidence="4" id="KW-0328">Glycosyltransferase</keyword>
<name>A0A0R2HBB2_WEIVI</name>
<dbReference type="EMBL" id="JQBM01000001">
    <property type="protein sequence ID" value="KRN47018.1"/>
    <property type="molecule type" value="Genomic_DNA"/>
</dbReference>
<feature type="transmembrane region" description="Helical" evidence="1">
    <location>
        <begin position="268"/>
        <end position="291"/>
    </location>
</feature>
<keyword evidence="5" id="KW-1185">Reference proteome</keyword>
<reference evidence="4 6" key="2">
    <citation type="submission" date="2018-06" db="EMBL/GenBank/DDBJ databases">
        <authorList>
            <consortium name="Pathogen Informatics"/>
            <person name="Doyle S."/>
        </authorList>
    </citation>
    <scope>NUCLEOTIDE SEQUENCE [LARGE SCALE GENOMIC DNA]</scope>
    <source>
        <strain evidence="4 6">NCTC13645</strain>
    </source>
</reference>
<dbReference type="Proteomes" id="UP000254621">
    <property type="component" value="Unassembled WGS sequence"/>
</dbReference>
<dbReference type="Gene3D" id="3.90.550.10">
    <property type="entry name" value="Spore Coat Polysaccharide Biosynthesis Protein SpsA, Chain A"/>
    <property type="match status" value="1"/>
</dbReference>
<dbReference type="Proteomes" id="UP000051992">
    <property type="component" value="Unassembled WGS sequence"/>
</dbReference>
<dbReference type="PANTHER" id="PTHR48090:SF8">
    <property type="entry name" value="GLYCOSYLTRANSFERASE CSBB-RELATED"/>
    <property type="match status" value="1"/>
</dbReference>
<dbReference type="SUPFAM" id="SSF53448">
    <property type="entry name" value="Nucleotide-diphospho-sugar transferases"/>
    <property type="match status" value="1"/>
</dbReference>
<feature type="transmembrane region" description="Helical" evidence="1">
    <location>
        <begin position="231"/>
        <end position="256"/>
    </location>
</feature>
<dbReference type="PATRIC" id="fig|1629.5.peg.289"/>
<evidence type="ECO:0000313" key="4">
    <source>
        <dbReference type="EMBL" id="SUP59222.1"/>
    </source>
</evidence>
<dbReference type="InterPro" id="IPR001173">
    <property type="entry name" value="Glyco_trans_2-like"/>
</dbReference>
<dbReference type="GO" id="GO:0016757">
    <property type="term" value="F:glycosyltransferase activity"/>
    <property type="evidence" value="ECO:0007669"/>
    <property type="project" value="UniProtKB-KW"/>
</dbReference>
<dbReference type="InterPro" id="IPR050256">
    <property type="entry name" value="Glycosyltransferase_2"/>
</dbReference>
<evidence type="ECO:0000313" key="6">
    <source>
        <dbReference type="Proteomes" id="UP000254621"/>
    </source>
</evidence>
<dbReference type="InterPro" id="IPR029044">
    <property type="entry name" value="Nucleotide-diphossugar_trans"/>
</dbReference>
<dbReference type="STRING" id="1629.IV50_GL000286"/>
<dbReference type="RefSeq" id="WP_057743998.1">
    <property type="nucleotide sequence ID" value="NZ_BJLU01000003.1"/>
</dbReference>
<evidence type="ECO:0000313" key="5">
    <source>
        <dbReference type="Proteomes" id="UP000051992"/>
    </source>
</evidence>
<dbReference type="CDD" id="cd04187">
    <property type="entry name" value="DPM1_like_bac"/>
    <property type="match status" value="1"/>
</dbReference>
<evidence type="ECO:0000259" key="2">
    <source>
        <dbReference type="Pfam" id="PF00535"/>
    </source>
</evidence>
<keyword evidence="3" id="KW-0808">Transferase</keyword>
<keyword evidence="1" id="KW-0812">Transmembrane</keyword>
<dbReference type="EC" id="2.4.1.-" evidence="4"/>
<keyword evidence="1" id="KW-1133">Transmembrane helix</keyword>
<dbReference type="Pfam" id="PF00535">
    <property type="entry name" value="Glycos_transf_2"/>
    <property type="match status" value="1"/>
</dbReference>
<sequence length="309" mass="34608">MSKLSIIVPVFNEEETVPIFYDALEKVHTQVPEYDFEYWFIDDGSTDKTIASIKALQTKTDSVHYVEFSRNFGKEAGLYAGLQHATGEYVAVMDVDLQDPPEMLPEMLSGVASGEWDMVGARRTTRAGEPPIRTFFSDMFYKVINKISDTYLVNGARDYRVMSRQVVDAILSMTEYNRFSKGIFSWVGFKQKYLPYENVERVAGSTSWSFWSLFRYSIEGIVAFSQAPLTAIAILGVVSFLASILGAIAIFVRALVVPASAIGGWPSLVVIMLFMGGIQLLSLGIVGRYIAAIYLESKRRPIYIARDVK</sequence>
<evidence type="ECO:0000313" key="3">
    <source>
        <dbReference type="EMBL" id="KRN47018.1"/>
    </source>
</evidence>
<gene>
    <name evidence="4" type="primary">yfdH</name>
    <name evidence="3" type="ORF">IV50_GL000286</name>
    <name evidence="4" type="ORF">NCTC13645_01475</name>
</gene>
<dbReference type="AlphaFoldDB" id="A0A0R2HBB2"/>
<keyword evidence="1" id="KW-0472">Membrane</keyword>
<feature type="domain" description="Glycosyltransferase 2-like" evidence="2">
    <location>
        <begin position="5"/>
        <end position="169"/>
    </location>
</feature>
<organism evidence="3 5">
    <name type="scientific">Weissella viridescens</name>
    <name type="common">Lactobacillus viridescens</name>
    <dbReference type="NCBI Taxonomy" id="1629"/>
    <lineage>
        <taxon>Bacteria</taxon>
        <taxon>Bacillati</taxon>
        <taxon>Bacillota</taxon>
        <taxon>Bacilli</taxon>
        <taxon>Lactobacillales</taxon>
        <taxon>Lactobacillaceae</taxon>
        <taxon>Weissella</taxon>
    </lineage>
</organism>
<reference evidence="3 5" key="1">
    <citation type="journal article" date="2015" name="Genome Announc.">
        <title>Expanding the biotechnology potential of lactobacilli through comparative genomics of 213 strains and associated genera.</title>
        <authorList>
            <person name="Sun Z."/>
            <person name="Harris H.M."/>
            <person name="McCann A."/>
            <person name="Guo C."/>
            <person name="Argimon S."/>
            <person name="Zhang W."/>
            <person name="Yang X."/>
            <person name="Jeffery I.B."/>
            <person name="Cooney J.C."/>
            <person name="Kagawa T.F."/>
            <person name="Liu W."/>
            <person name="Song Y."/>
            <person name="Salvetti E."/>
            <person name="Wrobel A."/>
            <person name="Rasinkangas P."/>
            <person name="Parkhill J."/>
            <person name="Rea M.C."/>
            <person name="O'Sullivan O."/>
            <person name="Ritari J."/>
            <person name="Douillard F.P."/>
            <person name="Paul Ross R."/>
            <person name="Yang R."/>
            <person name="Briner A.E."/>
            <person name="Felis G.E."/>
            <person name="de Vos W.M."/>
            <person name="Barrangou R."/>
            <person name="Klaenhammer T.R."/>
            <person name="Caufield P.W."/>
            <person name="Cui Y."/>
            <person name="Zhang H."/>
            <person name="O'Toole P.W."/>
        </authorList>
    </citation>
    <scope>NUCLEOTIDE SEQUENCE [LARGE SCALE GENOMIC DNA]</scope>
    <source>
        <strain evidence="3 5">DSM 20410</strain>
    </source>
</reference>
<dbReference type="GO" id="GO:0005886">
    <property type="term" value="C:plasma membrane"/>
    <property type="evidence" value="ECO:0007669"/>
    <property type="project" value="TreeGrafter"/>
</dbReference>
<accession>A0A0R2HBB2</accession>
<proteinExistence type="predicted"/>
<evidence type="ECO:0000256" key="1">
    <source>
        <dbReference type="SAM" id="Phobius"/>
    </source>
</evidence>